<evidence type="ECO:0000313" key="3">
    <source>
        <dbReference type="Proteomes" id="UP000243975"/>
    </source>
</evidence>
<sequence length="79" mass="8794">MGLCSSKTKIEATNPNGHKPRSTSDEPNILYTKSLVPAVQIPVRKQPPPSTKRVYKSDTILGKPFEDVKQHYTMGERIG</sequence>
<accession>A0A103YLC8</accession>
<gene>
    <name evidence="2" type="ORF">Ccrd_010376</name>
</gene>
<keyword evidence="3" id="KW-1185">Reference proteome</keyword>
<comment type="caution">
    <text evidence="2">The sequence shown here is derived from an EMBL/GenBank/DDBJ whole genome shotgun (WGS) entry which is preliminary data.</text>
</comment>
<dbReference type="Proteomes" id="UP000243975">
    <property type="component" value="Unassembled WGS sequence"/>
</dbReference>
<reference evidence="2 3" key="1">
    <citation type="journal article" date="2016" name="Sci. Rep.">
        <title>The genome sequence of the outbreeding globe artichoke constructed de novo incorporating a phase-aware low-pass sequencing strategy of F1 progeny.</title>
        <authorList>
            <person name="Scaglione D."/>
            <person name="Reyes-Chin-Wo S."/>
            <person name="Acquadro A."/>
            <person name="Froenicke L."/>
            <person name="Portis E."/>
            <person name="Beitel C."/>
            <person name="Tirone M."/>
            <person name="Mauro R."/>
            <person name="Lo Monaco A."/>
            <person name="Mauromicale G."/>
            <person name="Faccioli P."/>
            <person name="Cattivelli L."/>
            <person name="Rieseberg L."/>
            <person name="Michelmore R."/>
            <person name="Lanteri S."/>
        </authorList>
    </citation>
    <scope>NUCLEOTIDE SEQUENCE [LARGE SCALE GENOMIC DNA]</scope>
    <source>
        <strain evidence="2">2C</strain>
    </source>
</reference>
<dbReference type="Gramene" id="KVI11214">
    <property type="protein sequence ID" value="KVI11214"/>
    <property type="gene ID" value="Ccrd_010376"/>
</dbReference>
<feature type="region of interest" description="Disordered" evidence="1">
    <location>
        <begin position="1"/>
        <end position="27"/>
    </location>
</feature>
<dbReference type="EMBL" id="LEKV01000793">
    <property type="protein sequence ID" value="KVI11214.1"/>
    <property type="molecule type" value="Genomic_DNA"/>
</dbReference>
<evidence type="ECO:0000313" key="2">
    <source>
        <dbReference type="EMBL" id="KVI11214.1"/>
    </source>
</evidence>
<dbReference type="AlphaFoldDB" id="A0A103YLC8"/>
<evidence type="ECO:0000256" key="1">
    <source>
        <dbReference type="SAM" id="MobiDB-lite"/>
    </source>
</evidence>
<protein>
    <submittedName>
        <fullName evidence="2">Uncharacterized protein</fullName>
    </submittedName>
</protein>
<feature type="compositionally biased region" description="Polar residues" evidence="1">
    <location>
        <begin position="1"/>
        <end position="16"/>
    </location>
</feature>
<organism evidence="2 3">
    <name type="scientific">Cynara cardunculus var. scolymus</name>
    <name type="common">Globe artichoke</name>
    <name type="synonym">Cynara scolymus</name>
    <dbReference type="NCBI Taxonomy" id="59895"/>
    <lineage>
        <taxon>Eukaryota</taxon>
        <taxon>Viridiplantae</taxon>
        <taxon>Streptophyta</taxon>
        <taxon>Embryophyta</taxon>
        <taxon>Tracheophyta</taxon>
        <taxon>Spermatophyta</taxon>
        <taxon>Magnoliopsida</taxon>
        <taxon>eudicotyledons</taxon>
        <taxon>Gunneridae</taxon>
        <taxon>Pentapetalae</taxon>
        <taxon>asterids</taxon>
        <taxon>campanulids</taxon>
        <taxon>Asterales</taxon>
        <taxon>Asteraceae</taxon>
        <taxon>Carduoideae</taxon>
        <taxon>Cardueae</taxon>
        <taxon>Carduinae</taxon>
        <taxon>Cynara</taxon>
    </lineage>
</organism>
<name>A0A103YLC8_CYNCS</name>
<dbReference type="STRING" id="59895.A0A103YLC8"/>
<proteinExistence type="predicted"/>